<organism evidence="1 2">
    <name type="scientific">Paraburkholderia caffeinitolerans</name>
    <dbReference type="NCBI Taxonomy" id="1723730"/>
    <lineage>
        <taxon>Bacteria</taxon>
        <taxon>Pseudomonadati</taxon>
        <taxon>Pseudomonadota</taxon>
        <taxon>Betaproteobacteria</taxon>
        <taxon>Burkholderiales</taxon>
        <taxon>Burkholderiaceae</taxon>
        <taxon>Paraburkholderia</taxon>
    </lineage>
</organism>
<keyword evidence="2" id="KW-1185">Reference proteome</keyword>
<dbReference type="SUPFAM" id="SSF54909">
    <property type="entry name" value="Dimeric alpha+beta barrel"/>
    <property type="match status" value="1"/>
</dbReference>
<evidence type="ECO:0000313" key="2">
    <source>
        <dbReference type="Proteomes" id="UP000494119"/>
    </source>
</evidence>
<protein>
    <submittedName>
        <fullName evidence="1">Uncharacterized protein</fullName>
    </submittedName>
</protein>
<name>A0A6J5GNU1_9BURK</name>
<dbReference type="InterPro" id="IPR011008">
    <property type="entry name" value="Dimeric_a/b-barrel"/>
</dbReference>
<accession>A0A6J5GNU1</accession>
<reference evidence="1 2" key="1">
    <citation type="submission" date="2020-04" db="EMBL/GenBank/DDBJ databases">
        <authorList>
            <person name="De Canck E."/>
        </authorList>
    </citation>
    <scope>NUCLEOTIDE SEQUENCE [LARGE SCALE GENOMIC DNA]</scope>
    <source>
        <strain evidence="1 2">LMG 28688</strain>
    </source>
</reference>
<dbReference type="Proteomes" id="UP000494119">
    <property type="component" value="Unassembled WGS sequence"/>
</dbReference>
<dbReference type="EMBL" id="CADIKL010000033">
    <property type="protein sequence ID" value="CAB3800783.1"/>
    <property type="molecule type" value="Genomic_DNA"/>
</dbReference>
<sequence length="215" mass="24555">MSYVVDIISHVRDDEFAKKWEVKVRQLCGFTGFCHAELFAKRQEIGEAGYDYLAAYCWSSEDFRREALERDFPGREIGGATVERVTCGLAVELSKFSPHAHGSAWLVNPFEISDEEIVDVLDMWDKAKDHMVSRPGFVNARLLRADGAIERYGLVNLAQWESADQFLHALNDRAYEKHRERSRQYKLHPSLCERVACIEGVSTNAAEVAVRERAQ</sequence>
<gene>
    <name evidence="1" type="ORF">LMG28688_05244</name>
</gene>
<proteinExistence type="predicted"/>
<dbReference type="RefSeq" id="WP_175197143.1">
    <property type="nucleotide sequence ID" value="NZ_CADIKL010000033.1"/>
</dbReference>
<evidence type="ECO:0000313" key="1">
    <source>
        <dbReference type="EMBL" id="CAB3800783.1"/>
    </source>
</evidence>
<dbReference type="Gene3D" id="3.30.70.100">
    <property type="match status" value="1"/>
</dbReference>
<dbReference type="AlphaFoldDB" id="A0A6J5GNU1"/>